<dbReference type="CDD" id="cd08414">
    <property type="entry name" value="PBP2_LTTR_aromatics_like"/>
    <property type="match status" value="1"/>
</dbReference>
<dbReference type="InterPro" id="IPR036390">
    <property type="entry name" value="WH_DNA-bd_sf"/>
</dbReference>
<proteinExistence type="inferred from homology"/>
<dbReference type="GO" id="GO:0003700">
    <property type="term" value="F:DNA-binding transcription factor activity"/>
    <property type="evidence" value="ECO:0007669"/>
    <property type="project" value="InterPro"/>
</dbReference>
<reference evidence="7 8" key="1">
    <citation type="submission" date="2019-07" db="EMBL/GenBank/DDBJ databases">
        <title>R&amp;d 2014.</title>
        <authorList>
            <person name="Klenk H.-P."/>
        </authorList>
    </citation>
    <scope>NUCLEOTIDE SEQUENCE [LARGE SCALE GENOMIC DNA]</scope>
    <source>
        <strain evidence="7 8">DSM 43194</strain>
    </source>
</reference>
<dbReference type="Gene3D" id="1.10.10.10">
    <property type="entry name" value="Winged helix-like DNA-binding domain superfamily/Winged helix DNA-binding domain"/>
    <property type="match status" value="1"/>
</dbReference>
<keyword evidence="8" id="KW-1185">Reference proteome</keyword>
<dbReference type="GO" id="GO:0003677">
    <property type="term" value="F:DNA binding"/>
    <property type="evidence" value="ECO:0007669"/>
    <property type="project" value="UniProtKB-KW"/>
</dbReference>
<feature type="domain" description="HTH lysR-type" evidence="6">
    <location>
        <begin position="1"/>
        <end position="58"/>
    </location>
</feature>
<dbReference type="InterPro" id="IPR005119">
    <property type="entry name" value="LysR_subst-bd"/>
</dbReference>
<protein>
    <submittedName>
        <fullName evidence="7">Transcriptional regulator, LysR family</fullName>
    </submittedName>
</protein>
<evidence type="ECO:0000259" key="6">
    <source>
        <dbReference type="PROSITE" id="PS50931"/>
    </source>
</evidence>
<evidence type="ECO:0000256" key="4">
    <source>
        <dbReference type="ARBA" id="ARBA00023163"/>
    </source>
</evidence>
<dbReference type="OrthoDB" id="3461417at2"/>
<evidence type="ECO:0000313" key="8">
    <source>
        <dbReference type="Proteomes" id="UP000317303"/>
    </source>
</evidence>
<keyword evidence="2" id="KW-0805">Transcription regulation</keyword>
<keyword evidence="3" id="KW-0238">DNA-binding</keyword>
<evidence type="ECO:0000256" key="3">
    <source>
        <dbReference type="ARBA" id="ARBA00023125"/>
    </source>
</evidence>
<comment type="similarity">
    <text evidence="1">Belongs to the LysR transcriptional regulatory family.</text>
</comment>
<dbReference type="EMBL" id="VLJV01000002">
    <property type="protein sequence ID" value="TWH15972.1"/>
    <property type="molecule type" value="Genomic_DNA"/>
</dbReference>
<dbReference type="SUPFAM" id="SSF46785">
    <property type="entry name" value="Winged helix' DNA-binding domain"/>
    <property type="match status" value="1"/>
</dbReference>
<dbReference type="InterPro" id="IPR036388">
    <property type="entry name" value="WH-like_DNA-bd_sf"/>
</dbReference>
<evidence type="ECO:0000256" key="5">
    <source>
        <dbReference type="SAM" id="MobiDB-lite"/>
    </source>
</evidence>
<dbReference type="Gene3D" id="3.40.190.10">
    <property type="entry name" value="Periplasmic binding protein-like II"/>
    <property type="match status" value="2"/>
</dbReference>
<keyword evidence="4" id="KW-0804">Transcription</keyword>
<organism evidence="7 8">
    <name type="scientific">Prauserella rugosa</name>
    <dbReference type="NCBI Taxonomy" id="43354"/>
    <lineage>
        <taxon>Bacteria</taxon>
        <taxon>Bacillati</taxon>
        <taxon>Actinomycetota</taxon>
        <taxon>Actinomycetes</taxon>
        <taxon>Pseudonocardiales</taxon>
        <taxon>Pseudonocardiaceae</taxon>
        <taxon>Prauserella</taxon>
    </lineage>
</organism>
<dbReference type="InterPro" id="IPR000847">
    <property type="entry name" value="LysR_HTH_N"/>
</dbReference>
<comment type="caution">
    <text evidence="7">The sequence shown here is derived from an EMBL/GenBank/DDBJ whole genome shotgun (WGS) entry which is preliminary data.</text>
</comment>
<dbReference type="RefSeq" id="WP_051758144.1">
    <property type="nucleotide sequence ID" value="NZ_JOIJ01000044.1"/>
</dbReference>
<dbReference type="FunFam" id="1.10.10.10:FF:000001">
    <property type="entry name" value="LysR family transcriptional regulator"/>
    <property type="match status" value="1"/>
</dbReference>
<dbReference type="SUPFAM" id="SSF53850">
    <property type="entry name" value="Periplasmic binding protein-like II"/>
    <property type="match status" value="1"/>
</dbReference>
<dbReference type="Pfam" id="PF03466">
    <property type="entry name" value="LysR_substrate"/>
    <property type="match status" value="1"/>
</dbReference>
<dbReference type="AlphaFoldDB" id="A0A660C476"/>
<dbReference type="PRINTS" id="PR00039">
    <property type="entry name" value="HTHLYSR"/>
</dbReference>
<sequence>MELRHLRYFVAVADERSFTHAANRLNIAQSPLSKQIRQLERELGVELFTRTTRSVALTYPGTVFYERANRLLTESDEAAEEARKADRGELGALSLGFTGSATYELLPTLVRAYGDRHPDVALRVQSDMVTPAQVEQLLDGRLDVGVLRPPVAVSGLAVEAIRNERVVALLASRHPATVKSEIDLADLRDDWFISYPDHPPSTMYSIMISACRTAGFTPKIRQTVTDSAALVALVAADMGVALVPASLRHLKVNDATFRPLGSPQLSTALALAYRDTAVSPLVRRFLETARTVVRSRDAVETPTAPEITDDDRPTIGV</sequence>
<evidence type="ECO:0000256" key="1">
    <source>
        <dbReference type="ARBA" id="ARBA00009437"/>
    </source>
</evidence>
<evidence type="ECO:0000256" key="2">
    <source>
        <dbReference type="ARBA" id="ARBA00023015"/>
    </source>
</evidence>
<gene>
    <name evidence="7" type="ORF">JD82_04960</name>
</gene>
<dbReference type="PANTHER" id="PTHR30346:SF0">
    <property type="entry name" value="HCA OPERON TRANSCRIPTIONAL ACTIVATOR HCAR"/>
    <property type="match status" value="1"/>
</dbReference>
<accession>A0A660C476</accession>
<name>A0A660C476_9PSEU</name>
<feature type="region of interest" description="Disordered" evidence="5">
    <location>
        <begin position="297"/>
        <end position="317"/>
    </location>
</feature>
<dbReference type="GO" id="GO:0032993">
    <property type="term" value="C:protein-DNA complex"/>
    <property type="evidence" value="ECO:0007669"/>
    <property type="project" value="TreeGrafter"/>
</dbReference>
<dbReference type="Pfam" id="PF00126">
    <property type="entry name" value="HTH_1"/>
    <property type="match status" value="1"/>
</dbReference>
<dbReference type="PROSITE" id="PS50931">
    <property type="entry name" value="HTH_LYSR"/>
    <property type="match status" value="1"/>
</dbReference>
<evidence type="ECO:0000313" key="7">
    <source>
        <dbReference type="EMBL" id="TWH15972.1"/>
    </source>
</evidence>
<dbReference type="Proteomes" id="UP000317303">
    <property type="component" value="Unassembled WGS sequence"/>
</dbReference>
<dbReference type="PANTHER" id="PTHR30346">
    <property type="entry name" value="TRANSCRIPTIONAL DUAL REGULATOR HCAR-RELATED"/>
    <property type="match status" value="1"/>
</dbReference>